<feature type="transmembrane region" description="Helical" evidence="2">
    <location>
        <begin position="841"/>
        <end position="862"/>
    </location>
</feature>
<feature type="region of interest" description="Disordered" evidence="1">
    <location>
        <begin position="1"/>
        <end position="34"/>
    </location>
</feature>
<feature type="region of interest" description="Disordered" evidence="1">
    <location>
        <begin position="81"/>
        <end position="204"/>
    </location>
</feature>
<feature type="region of interest" description="Disordered" evidence="1">
    <location>
        <begin position="941"/>
        <end position="962"/>
    </location>
</feature>
<organism evidence="3 4">
    <name type="scientific">Lachnellula cervina</name>
    <dbReference type="NCBI Taxonomy" id="1316786"/>
    <lineage>
        <taxon>Eukaryota</taxon>
        <taxon>Fungi</taxon>
        <taxon>Dikarya</taxon>
        <taxon>Ascomycota</taxon>
        <taxon>Pezizomycotina</taxon>
        <taxon>Leotiomycetes</taxon>
        <taxon>Helotiales</taxon>
        <taxon>Lachnaceae</taxon>
        <taxon>Lachnellula</taxon>
    </lineage>
</organism>
<feature type="transmembrane region" description="Helical" evidence="2">
    <location>
        <begin position="364"/>
        <end position="383"/>
    </location>
</feature>
<evidence type="ECO:0000256" key="1">
    <source>
        <dbReference type="SAM" id="MobiDB-lite"/>
    </source>
</evidence>
<keyword evidence="2" id="KW-1133">Transmembrane helix</keyword>
<feature type="transmembrane region" description="Helical" evidence="2">
    <location>
        <begin position="254"/>
        <end position="279"/>
    </location>
</feature>
<gene>
    <name evidence="3" type="ORF">LCER1_G005379</name>
</gene>
<feature type="compositionally biased region" description="Low complexity" evidence="1">
    <location>
        <begin position="127"/>
        <end position="148"/>
    </location>
</feature>
<evidence type="ECO:0000313" key="3">
    <source>
        <dbReference type="EMBL" id="TVY54090.1"/>
    </source>
</evidence>
<keyword evidence="2" id="KW-0812">Transmembrane</keyword>
<feature type="transmembrane region" description="Helical" evidence="2">
    <location>
        <begin position="299"/>
        <end position="325"/>
    </location>
</feature>
<dbReference type="Proteomes" id="UP000481288">
    <property type="component" value="Unassembled WGS sequence"/>
</dbReference>
<accession>A0A7D8YMC1</accession>
<evidence type="ECO:0000313" key="4">
    <source>
        <dbReference type="Proteomes" id="UP000481288"/>
    </source>
</evidence>
<feature type="compositionally biased region" description="Polar residues" evidence="1">
    <location>
        <begin position="950"/>
        <end position="962"/>
    </location>
</feature>
<reference evidence="3 4" key="1">
    <citation type="submission" date="2018-05" db="EMBL/GenBank/DDBJ databases">
        <title>Whole genome sequencing for identification of molecular markers to develop diagnostic detection tools for the regulated plant pathogen Lachnellula willkommii.</title>
        <authorList>
            <person name="Giroux E."/>
            <person name="Bilodeau G."/>
        </authorList>
    </citation>
    <scope>NUCLEOTIDE SEQUENCE [LARGE SCALE GENOMIC DNA]</scope>
    <source>
        <strain evidence="3 4">CBS 625.97</strain>
    </source>
</reference>
<name>A0A7D8YMC1_9HELO</name>
<sequence length="962" mass="105674">MDYPKNAHSPPPQQKTEQHQPTNPTDPWTSPLRRNIYRRQSSLGTIRFADEIQQDSLPAASMDVVHQVEMDPVENHLNALGINTSGRPVSISRVPVGSRAGQTPPTPSKAFFSNLKSPSRTAPPLPSSISPYFSSTSSQSPPQTPGSSKGLLSPLQSSELGTYAFDRGGLTPTPEQENFEHDISKGKQPMFTENSNSTYDAKGYPEREYDRDERFVYGQENGSNGNFNGNDNDKASLLDGCPAKHDIYSSRNSWLSVSLLILSLYSTVFSGIYLVIAIVQPRYGQGIHTGGRLPPSIASTLFTMVAKTIELSFVTVFVTFLGQVLSRRSLVKASRGVTIAELTMRTWVIQPGFMITHWQTLRHAGLTILGVITMTAALIAMFYTTASDALVSPHLKYGSWQNKLLDGLVMTSYADAKYLAETCQTPVSTEIDPDYSGTTCLSILHVGQAQHNFVTFLDRWKVIHDDGEGISSDLSQRPQAPALIFDNTTITGSWILTETSNVTAAYSNHSRIINNVTMAMPHAGVIAAAHQEQNAILQPEELDGVGEYAIKAAVVSPSINVLCANMHATELEPLIYNMWPNSTNASPDQLAQLGHAGYEEGLTPVPPSKFLNTTVVDDIFEWGETYNRQPPIFAKLPMEYNSLVNISATAIDYNFRDSVYLLIKASNVSTQDYTMCRIRSFLSSDCSTRYNVSGKTGGKLISKCEDPSDGNAYHRSHTDADTHMVVNAPDWRDVGSTWMTALALGTGISNANASISRLLSQLVVVEKEDEVLPKLDSLMPSLAESLAVLAGSTLLISSTDATFDHSWNSSNTILKGTQMSFNASLASQEYTSGPTQNWQSIFYLVLLLVFFTNVFCLIYFIMRAGLVTDYTEPQNLFALAVNSPPSRHLEGSCGTGPEGDQFNVDWHVSQEDASGHFFIKNGPKRMEKTKSFLGLRMRTGKPKQLKHESSYSMLSSGRKSWL</sequence>
<evidence type="ECO:0000256" key="2">
    <source>
        <dbReference type="SAM" id="Phobius"/>
    </source>
</evidence>
<protein>
    <submittedName>
        <fullName evidence="3">Uncharacterized protein</fullName>
    </submittedName>
</protein>
<dbReference type="EMBL" id="QGMG01000377">
    <property type="protein sequence ID" value="TVY54090.1"/>
    <property type="molecule type" value="Genomic_DNA"/>
</dbReference>
<comment type="caution">
    <text evidence="3">The sequence shown here is derived from an EMBL/GenBank/DDBJ whole genome shotgun (WGS) entry which is preliminary data.</text>
</comment>
<feature type="compositionally biased region" description="Polar residues" evidence="1">
    <location>
        <begin position="19"/>
        <end position="28"/>
    </location>
</feature>
<keyword evidence="4" id="KW-1185">Reference proteome</keyword>
<keyword evidence="2" id="KW-0472">Membrane</keyword>
<proteinExistence type="predicted"/>
<dbReference type="AlphaFoldDB" id="A0A7D8YMC1"/>
<dbReference type="OrthoDB" id="4721035at2759"/>